<keyword evidence="3" id="KW-1185">Reference proteome</keyword>
<protein>
    <submittedName>
        <fullName evidence="2">Uncharacterized protein</fullName>
    </submittedName>
</protein>
<feature type="compositionally biased region" description="Polar residues" evidence="1">
    <location>
        <begin position="86"/>
        <end position="106"/>
    </location>
</feature>
<accession>A0AAW0XS80</accession>
<gene>
    <name evidence="2" type="ORF">OTU49_002102</name>
</gene>
<sequence length="130" mass="13991">DTESASTIASTDHLSPPSTTNSRLSESDMSDLDPEDGSLHRERRTDGASISSVGSSSSPPPEERPMVEHRSRRDDARYQAKDLSLPANTRARSQSAAPTDSPSLHVSRSRSKSPRRAPEPASRSLSPPEA</sequence>
<evidence type="ECO:0000313" key="2">
    <source>
        <dbReference type="EMBL" id="KAK8742086.1"/>
    </source>
</evidence>
<proteinExistence type="predicted"/>
<name>A0AAW0XS80_CHEQU</name>
<feature type="region of interest" description="Disordered" evidence="1">
    <location>
        <begin position="1"/>
        <end position="130"/>
    </location>
</feature>
<dbReference type="AlphaFoldDB" id="A0AAW0XS80"/>
<evidence type="ECO:0000256" key="1">
    <source>
        <dbReference type="SAM" id="MobiDB-lite"/>
    </source>
</evidence>
<dbReference type="EMBL" id="JARKIK010000029">
    <property type="protein sequence ID" value="KAK8742086.1"/>
    <property type="molecule type" value="Genomic_DNA"/>
</dbReference>
<dbReference type="Proteomes" id="UP001445076">
    <property type="component" value="Unassembled WGS sequence"/>
</dbReference>
<feature type="compositionally biased region" description="Basic and acidic residues" evidence="1">
    <location>
        <begin position="61"/>
        <end position="80"/>
    </location>
</feature>
<evidence type="ECO:0000313" key="3">
    <source>
        <dbReference type="Proteomes" id="UP001445076"/>
    </source>
</evidence>
<feature type="non-terminal residue" evidence="2">
    <location>
        <position position="130"/>
    </location>
</feature>
<comment type="caution">
    <text evidence="2">The sequence shown here is derived from an EMBL/GenBank/DDBJ whole genome shotgun (WGS) entry which is preliminary data.</text>
</comment>
<feature type="compositionally biased region" description="Basic and acidic residues" evidence="1">
    <location>
        <begin position="37"/>
        <end position="46"/>
    </location>
</feature>
<reference evidence="2 3" key="1">
    <citation type="journal article" date="2024" name="BMC Genomics">
        <title>Genome assembly of redclaw crayfish (Cherax quadricarinatus) provides insights into its immune adaptation and hypoxia tolerance.</title>
        <authorList>
            <person name="Liu Z."/>
            <person name="Zheng J."/>
            <person name="Li H."/>
            <person name="Fang K."/>
            <person name="Wang S."/>
            <person name="He J."/>
            <person name="Zhou D."/>
            <person name="Weng S."/>
            <person name="Chi M."/>
            <person name="Gu Z."/>
            <person name="He J."/>
            <person name="Li F."/>
            <person name="Wang M."/>
        </authorList>
    </citation>
    <scope>NUCLEOTIDE SEQUENCE [LARGE SCALE GENOMIC DNA]</scope>
    <source>
        <strain evidence="2">ZL_2023a</strain>
    </source>
</reference>
<organism evidence="2 3">
    <name type="scientific">Cherax quadricarinatus</name>
    <name type="common">Australian red claw crayfish</name>
    <dbReference type="NCBI Taxonomy" id="27406"/>
    <lineage>
        <taxon>Eukaryota</taxon>
        <taxon>Metazoa</taxon>
        <taxon>Ecdysozoa</taxon>
        <taxon>Arthropoda</taxon>
        <taxon>Crustacea</taxon>
        <taxon>Multicrustacea</taxon>
        <taxon>Malacostraca</taxon>
        <taxon>Eumalacostraca</taxon>
        <taxon>Eucarida</taxon>
        <taxon>Decapoda</taxon>
        <taxon>Pleocyemata</taxon>
        <taxon>Astacidea</taxon>
        <taxon>Parastacoidea</taxon>
        <taxon>Parastacidae</taxon>
        <taxon>Cherax</taxon>
    </lineage>
</organism>
<feature type="compositionally biased region" description="Low complexity" evidence="1">
    <location>
        <begin position="119"/>
        <end position="130"/>
    </location>
</feature>
<feature type="non-terminal residue" evidence="2">
    <location>
        <position position="1"/>
    </location>
</feature>
<feature type="compositionally biased region" description="Polar residues" evidence="1">
    <location>
        <begin position="1"/>
        <end position="24"/>
    </location>
</feature>